<dbReference type="AlphaFoldDB" id="A0A6F9Y3P1"/>
<reference evidence="1" key="1">
    <citation type="submission" date="2019-10" db="EMBL/GenBank/DDBJ databases">
        <title>Lactobacillus agilis SN811 Whole Genome Sequencing Project.</title>
        <authorList>
            <person name="Suzuki S."/>
            <person name="Endo A."/>
            <person name="Maeno S."/>
            <person name="Shiwa Y."/>
            <person name="Matsutani M."/>
            <person name="Kajikawa A."/>
        </authorList>
    </citation>
    <scope>NUCLEOTIDE SEQUENCE</scope>
    <source>
        <strain evidence="1">SN811</strain>
    </source>
</reference>
<protein>
    <submittedName>
        <fullName evidence="1">Toxin Fic</fullName>
    </submittedName>
</protein>
<dbReference type="PANTHER" id="PTHR35810:SF1">
    <property type="entry name" value="CYTOPLASMIC PROTEIN"/>
    <property type="match status" value="1"/>
</dbReference>
<dbReference type="PANTHER" id="PTHR35810">
    <property type="entry name" value="CYTOPLASMIC PROTEIN-RELATED"/>
    <property type="match status" value="1"/>
</dbReference>
<organism evidence="1">
    <name type="scientific">Ligilactobacillus agilis</name>
    <dbReference type="NCBI Taxonomy" id="1601"/>
    <lineage>
        <taxon>Bacteria</taxon>
        <taxon>Bacillati</taxon>
        <taxon>Bacillota</taxon>
        <taxon>Bacilli</taxon>
        <taxon>Lactobacillales</taxon>
        <taxon>Lactobacillaceae</taxon>
        <taxon>Ligilactobacillus</taxon>
    </lineage>
</organism>
<dbReference type="EMBL" id="BLAP01000029">
    <property type="protein sequence ID" value="GET12102.1"/>
    <property type="molecule type" value="Genomic_DNA"/>
</dbReference>
<sequence>MSKFVLYKSEDNDVVVDVIVDNDTLWATQKSIAQLFGKSVSTISRHIKNIFESGELAETTTIAKYATVVNRGIRGEISEDLTYYNLDMIISVGYRVNSIQATKFRQWATQTLREYMIKGFVLDDERLKQGETLLGQDYFNELLERVRSIRASERRIWQKITDIFAEISVDYDKHSPITQKFYANVQNKFHYAITGQTAAEIIYNTADHTKQNMGLTTWKHSPDGRILKSDTKVAKNYLSEKQIKQLERNVSGYFDYVEDLIERKNTFTMEQFADSIDRFLEFREYKVLQGYGHVSMKQAQDKAGKEYDIFNKNQPILSDFDKAIKEIKDNNKK</sequence>
<proteinExistence type="predicted"/>
<accession>A0A6F9Y3P1</accession>
<evidence type="ECO:0000313" key="1">
    <source>
        <dbReference type="EMBL" id="GET12102.1"/>
    </source>
</evidence>
<dbReference type="InterPro" id="IPR011204">
    <property type="entry name" value="Virulence_RhuM-like"/>
</dbReference>
<dbReference type="PIRSF" id="PIRSF015268">
    <property type="entry name" value="Virulence_RhuM"/>
    <property type="match status" value="1"/>
</dbReference>
<dbReference type="Proteomes" id="UP000494160">
    <property type="component" value="Unassembled WGS sequence"/>
</dbReference>
<gene>
    <name evidence="1" type="ORF">SN811_06020</name>
</gene>
<dbReference type="Pfam" id="PF13310">
    <property type="entry name" value="Virulence_RhuM"/>
    <property type="match status" value="1"/>
</dbReference>
<comment type="caution">
    <text evidence="1">The sequence shown here is derived from an EMBL/GenBank/DDBJ whole genome shotgun (WGS) entry which is preliminary data.</text>
</comment>
<name>A0A6F9Y3P1_9LACO</name>